<proteinExistence type="predicted"/>
<reference evidence="1 2" key="1">
    <citation type="submission" date="2016-11" db="EMBL/GenBank/DDBJ databases">
        <title>The macronuclear genome of Stentor coeruleus: a giant cell with tiny introns.</title>
        <authorList>
            <person name="Slabodnick M."/>
            <person name="Ruby J.G."/>
            <person name="Reiff S.B."/>
            <person name="Swart E.C."/>
            <person name="Gosai S."/>
            <person name="Prabakaran S."/>
            <person name="Witkowska E."/>
            <person name="Larue G.E."/>
            <person name="Fisher S."/>
            <person name="Freeman R.M."/>
            <person name="Gunawardena J."/>
            <person name="Chu W."/>
            <person name="Stover N.A."/>
            <person name="Gregory B.D."/>
            <person name="Nowacki M."/>
            <person name="Derisi J."/>
            <person name="Roy S.W."/>
            <person name="Marshall W.F."/>
            <person name="Sood P."/>
        </authorList>
    </citation>
    <scope>NUCLEOTIDE SEQUENCE [LARGE SCALE GENOMIC DNA]</scope>
    <source>
        <strain evidence="1">WM001</strain>
    </source>
</reference>
<comment type="caution">
    <text evidence="1">The sequence shown here is derived from an EMBL/GenBank/DDBJ whole genome shotgun (WGS) entry which is preliminary data.</text>
</comment>
<evidence type="ECO:0000313" key="1">
    <source>
        <dbReference type="EMBL" id="OMJ91246.1"/>
    </source>
</evidence>
<accession>A0A1R2CQG0</accession>
<dbReference type="AlphaFoldDB" id="A0A1R2CQG0"/>
<dbReference type="Proteomes" id="UP000187209">
    <property type="component" value="Unassembled WGS sequence"/>
</dbReference>
<evidence type="ECO:0000313" key="2">
    <source>
        <dbReference type="Proteomes" id="UP000187209"/>
    </source>
</evidence>
<sequence length="177" mass="20924">MPQIKAKSVEPIVVRPTITSSEIAMMIRHSSKYKQLKETDFSILPKRVKMIRLKVRDKEGDLSLNSCMKNVSSRTFDKNLTDRTSGFKKAVETDIKNNDNKRKEKKKINPRVLNLKNLEVFGQVENKSKNPQLQENNLKFMERMIMKNVKSWCLKEMRCGDLESQRIDHWTFRHKRK</sequence>
<dbReference type="EMBL" id="MPUH01000085">
    <property type="protein sequence ID" value="OMJ91246.1"/>
    <property type="molecule type" value="Genomic_DNA"/>
</dbReference>
<protein>
    <submittedName>
        <fullName evidence="1">Uncharacterized protein</fullName>
    </submittedName>
</protein>
<keyword evidence="2" id="KW-1185">Reference proteome</keyword>
<name>A0A1R2CQG0_9CILI</name>
<organism evidence="1 2">
    <name type="scientific">Stentor coeruleus</name>
    <dbReference type="NCBI Taxonomy" id="5963"/>
    <lineage>
        <taxon>Eukaryota</taxon>
        <taxon>Sar</taxon>
        <taxon>Alveolata</taxon>
        <taxon>Ciliophora</taxon>
        <taxon>Postciliodesmatophora</taxon>
        <taxon>Heterotrichea</taxon>
        <taxon>Heterotrichida</taxon>
        <taxon>Stentoridae</taxon>
        <taxon>Stentor</taxon>
    </lineage>
</organism>
<gene>
    <name evidence="1" type="ORF">SteCoe_6222</name>
</gene>